<name>A0AAV0EZH7_9ASTE</name>
<dbReference type="EMBL" id="CAMAPF010000951">
    <property type="protein sequence ID" value="CAH9128683.1"/>
    <property type="molecule type" value="Genomic_DNA"/>
</dbReference>
<comment type="subcellular location">
    <subcellularLocation>
        <location evidence="1">Membrane</location>
    </subcellularLocation>
</comment>
<evidence type="ECO:0000256" key="1">
    <source>
        <dbReference type="ARBA" id="ARBA00004370"/>
    </source>
</evidence>
<dbReference type="Proteomes" id="UP001152523">
    <property type="component" value="Unassembled WGS sequence"/>
</dbReference>
<dbReference type="PANTHER" id="PTHR33966">
    <property type="entry name" value="PROTEIN ODR-4 HOMOLOG"/>
    <property type="match status" value="1"/>
</dbReference>
<evidence type="ECO:0008006" key="9">
    <source>
        <dbReference type="Google" id="ProtNLM"/>
    </source>
</evidence>
<comment type="similarity">
    <text evidence="2">Belongs to the ODR-4 family.</text>
</comment>
<evidence type="ECO:0000256" key="6">
    <source>
        <dbReference type="SAM" id="Phobius"/>
    </source>
</evidence>
<comment type="caution">
    <text evidence="7">The sequence shown here is derived from an EMBL/GenBank/DDBJ whole genome shotgun (WGS) entry which is preliminary data.</text>
</comment>
<dbReference type="InterPro" id="IPR029454">
    <property type="entry name" value="ODR-4-like"/>
</dbReference>
<dbReference type="PANTHER" id="PTHR33966:SF1">
    <property type="entry name" value="PROTEIN ODR-4 HOMOLOG"/>
    <property type="match status" value="1"/>
</dbReference>
<keyword evidence="3 6" id="KW-0812">Transmembrane</keyword>
<evidence type="ECO:0000313" key="8">
    <source>
        <dbReference type="Proteomes" id="UP001152523"/>
    </source>
</evidence>
<keyword evidence="4 6" id="KW-1133">Transmembrane helix</keyword>
<dbReference type="GO" id="GO:0008104">
    <property type="term" value="P:intracellular protein localization"/>
    <property type="evidence" value="ECO:0007669"/>
    <property type="project" value="TreeGrafter"/>
</dbReference>
<evidence type="ECO:0000313" key="7">
    <source>
        <dbReference type="EMBL" id="CAH9128683.1"/>
    </source>
</evidence>
<evidence type="ECO:0000256" key="2">
    <source>
        <dbReference type="ARBA" id="ARBA00010131"/>
    </source>
</evidence>
<dbReference type="Pfam" id="PF14778">
    <property type="entry name" value="ODR4-like"/>
    <property type="match status" value="1"/>
</dbReference>
<reference evidence="7" key="1">
    <citation type="submission" date="2022-07" db="EMBL/GenBank/DDBJ databases">
        <authorList>
            <person name="Macas J."/>
            <person name="Novak P."/>
            <person name="Neumann P."/>
        </authorList>
    </citation>
    <scope>NUCLEOTIDE SEQUENCE</scope>
</reference>
<evidence type="ECO:0000256" key="5">
    <source>
        <dbReference type="ARBA" id="ARBA00023136"/>
    </source>
</evidence>
<accession>A0AAV0EZH7</accession>
<dbReference type="GO" id="GO:0016020">
    <property type="term" value="C:membrane"/>
    <property type="evidence" value="ECO:0007669"/>
    <property type="project" value="UniProtKB-SubCell"/>
</dbReference>
<dbReference type="AlphaFoldDB" id="A0AAV0EZH7"/>
<protein>
    <recommendedName>
        <fullName evidence="9">Protein odr-4 homolog</fullName>
    </recommendedName>
</protein>
<keyword evidence="8" id="KW-1185">Reference proteome</keyword>
<keyword evidence="5 6" id="KW-0472">Membrane</keyword>
<feature type="transmembrane region" description="Helical" evidence="6">
    <location>
        <begin position="469"/>
        <end position="491"/>
    </location>
</feature>
<proteinExistence type="inferred from homology"/>
<evidence type="ECO:0000256" key="3">
    <source>
        <dbReference type="ARBA" id="ARBA00022692"/>
    </source>
</evidence>
<sequence>MVKAVVGEEVQLKLAEERLSKSGLAAQIGLVIGKLSSSLDRGFIFDLVPTPLCDSGEPACSIISGVKDDRKKGSKGKTQADSSSLFVDKDWVAEHARQVARMLLGGVKVVGIYIWASDSSIKNSMLTICQTIQAVAKATPVLDVNFDERLLVHICYSPMRWTTRNCSLASNITSTSLRPCDFKMGKVFASLQTFRCRYALDVRFPIFREDGSKNIRLVDVLRHCISHLAKELRCGKALIDGKLAIGNEQVAASDGVHDVKFLLPFMQDKFDGCSQKDIIGGLVFTGAICCFAYVNVKEQLSQVLTDIKEDIILSLQSRLDIMCDAAERESEAIDGSVGEEARDHVSTEEPFLLLPLQLQRKSCKLMFPRRVFLPWLANIYVCDYLQPSETVEVLKDHYAELMSIEVPVDLSKVLEPESEAPTFVSSATTNKQQPFWDMMNRKYTNITTHEETKGLRSDPKSKNLSPLNMMIPLFVLILSLIVGVVVTTFVVRSS</sequence>
<evidence type="ECO:0000256" key="4">
    <source>
        <dbReference type="ARBA" id="ARBA00022989"/>
    </source>
</evidence>
<gene>
    <name evidence="7" type="ORF">CEPIT_LOCUS29264</name>
</gene>
<organism evidence="7 8">
    <name type="scientific">Cuscuta epithymum</name>
    <dbReference type="NCBI Taxonomy" id="186058"/>
    <lineage>
        <taxon>Eukaryota</taxon>
        <taxon>Viridiplantae</taxon>
        <taxon>Streptophyta</taxon>
        <taxon>Embryophyta</taxon>
        <taxon>Tracheophyta</taxon>
        <taxon>Spermatophyta</taxon>
        <taxon>Magnoliopsida</taxon>
        <taxon>eudicotyledons</taxon>
        <taxon>Gunneridae</taxon>
        <taxon>Pentapetalae</taxon>
        <taxon>asterids</taxon>
        <taxon>lamiids</taxon>
        <taxon>Solanales</taxon>
        <taxon>Convolvulaceae</taxon>
        <taxon>Cuscuteae</taxon>
        <taxon>Cuscuta</taxon>
        <taxon>Cuscuta subgen. Cuscuta</taxon>
    </lineage>
</organism>
<dbReference type="GO" id="GO:0012505">
    <property type="term" value="C:endomembrane system"/>
    <property type="evidence" value="ECO:0007669"/>
    <property type="project" value="TreeGrafter"/>
</dbReference>